<reference evidence="2 3" key="1">
    <citation type="submission" date="2019-12" db="EMBL/GenBank/DDBJ databases">
        <authorList>
            <person name="Kun Z."/>
        </authorList>
    </citation>
    <scope>NUCLEOTIDE SEQUENCE [LARGE SCALE GENOMIC DNA]</scope>
    <source>
        <strain evidence="2 3">YIM 123512</strain>
    </source>
</reference>
<keyword evidence="3" id="KW-1185">Reference proteome</keyword>
<organism evidence="2 3">
    <name type="scientific">Nocardioides flavescens</name>
    <dbReference type="NCBI Taxonomy" id="2691959"/>
    <lineage>
        <taxon>Bacteria</taxon>
        <taxon>Bacillati</taxon>
        <taxon>Actinomycetota</taxon>
        <taxon>Actinomycetes</taxon>
        <taxon>Propionibacteriales</taxon>
        <taxon>Nocardioidaceae</taxon>
        <taxon>Nocardioides</taxon>
    </lineage>
</organism>
<evidence type="ECO:0000259" key="1">
    <source>
        <dbReference type="SMART" id="SM00953"/>
    </source>
</evidence>
<name>A0A6L7ES87_9ACTN</name>
<feature type="domain" description="RES" evidence="1">
    <location>
        <begin position="40"/>
        <end position="187"/>
    </location>
</feature>
<protein>
    <submittedName>
        <fullName evidence="2">RES domain-containing protein</fullName>
    </submittedName>
</protein>
<dbReference type="InterPro" id="IPR014914">
    <property type="entry name" value="RES_dom"/>
</dbReference>
<dbReference type="Proteomes" id="UP000473325">
    <property type="component" value="Unassembled WGS sequence"/>
</dbReference>
<sequence>MSFLVPPPPANLADLAQCQLLPAESVLYRTHSRLVPALGFNDRYGAGGRFHFFDNDRGATVGVLYAGETPACAIFESVFHDVPVTPSKKRFRGSRLIGRDLSMLTTAAALDLVLVEFHDPGLQALGLRPERITATTSRHYWRTVAWAKAVHAQVDWAQGLVWMSARSNTAKSYVLFEDRLAASPFADSDRLHKLDQLDGWTLVRDLGAAANIVVSCPSTVVL</sequence>
<accession>A0A6L7ES87</accession>
<dbReference type="Pfam" id="PF08808">
    <property type="entry name" value="RES"/>
    <property type="match status" value="1"/>
</dbReference>
<proteinExistence type="predicted"/>
<comment type="caution">
    <text evidence="2">The sequence shown here is derived from an EMBL/GenBank/DDBJ whole genome shotgun (WGS) entry which is preliminary data.</text>
</comment>
<dbReference type="AlphaFoldDB" id="A0A6L7ES87"/>
<dbReference type="SMART" id="SM00953">
    <property type="entry name" value="RES"/>
    <property type="match status" value="1"/>
</dbReference>
<evidence type="ECO:0000313" key="2">
    <source>
        <dbReference type="EMBL" id="MXG88416.1"/>
    </source>
</evidence>
<dbReference type="EMBL" id="WUEK01000001">
    <property type="protein sequence ID" value="MXG88416.1"/>
    <property type="molecule type" value="Genomic_DNA"/>
</dbReference>
<gene>
    <name evidence="2" type="ORF">GRQ65_02495</name>
</gene>
<evidence type="ECO:0000313" key="3">
    <source>
        <dbReference type="Proteomes" id="UP000473325"/>
    </source>
</evidence>
<dbReference type="RefSeq" id="WP_160874769.1">
    <property type="nucleotide sequence ID" value="NZ_WUEK01000001.1"/>
</dbReference>